<feature type="coiled-coil region" evidence="4">
    <location>
        <begin position="967"/>
        <end position="1014"/>
    </location>
</feature>
<sequence>MKPIKLTLSGLQSYREQQEIDFARLCEAGVFGIFGPTGSGKSSILDAMTLALYGKVERAYGGTQGIMNQAEKTLAVSFTFELSGAGGSSRYRVERQFKRGGDVSVNNTVCRFVEMTPGGDAVLADKLSDVNRCVEQHIGLTMQDFTRAVVLPQGKFSEFLSLTGKERRQMLQRLFSLERYGDGLAARLSQRAKAAESALGETAAEQQGLGDASEEALAEAAALKAAASEAAASARSELAQAESDHAELREIRERQLELAGRKQEIRLLEADASRMNELEIRVKLFEQAERLQPAVEDLDLAEQDCADMERRNEAALRLHAERQQAAESAAAIWKAVRQEAEEAEPLLAQRREQLSQAQRLERETEELRKQVEGNRSRFAEAEKSMQDFAEQAAKARDIVNRAQERQQELREILKKLDLSEQERSRWVSMTRRLQQLEYQNGLLKEAGQELAAADRAFNESAAACEAGKRKWEASSAALAGLLAELQPRYEELERLEEAARKPSHQLPGLLQRAREYEKELVRRQLAVKLAEELQDGLACPVCGSTEHPGVPHAGQDAGTVRELEETGVQITEGERLTTAASSLMLRLSSLGGTARQTLERIRRAAADSVSRDPAKSLATAAAIPDAYRFQAIPAAEAAAALENDWSSEPDGEELAAFRASQLAVLAAAIEAAEAAAAGLEQSWQAASTEAEQLIERSAAAEKQYTSAQADRDAKSAARTAVQERHSRVAEGCRQLLAEWEGDFQEVKPEAAGAWIAECERRDKEARSAREGLERSVAFIEEKRALLQASEQGLQNARLASVEAAARLEGGERLLQEQTARLYEWTAGQPASLLLEQTEQERAGLQDRVRSSGEAHDAAAAALQEAAELRSSAAEALKSAASRRQSAAQRLKDQMAKTGFADLAEVRELLPSIPMKEKLAAELEAYKEKARELKVQIALLTDKLDGRSVDEEHWQAAEGKLAAARIVCEAAIQQEAKAERGVEELARKHERWKALENKRLELTELSGRLSRLQSVFRGNAFVEYVAEEQLVQVCRAASERLGFLTKRRYALEVDSGGGFVIRDDANGGIRRPVGTLSGGETFLASLALALALSAQIQLRGRYPLQFFFLDEGFGTLDPELLETVISALEKLHTDKLSVGVISHVPELRARLPRRLIVSAADPAGAGSRVRLETL</sequence>
<keyword evidence="7" id="KW-1185">Reference proteome</keyword>
<dbReference type="Proteomes" id="UP000249522">
    <property type="component" value="Unassembled WGS sequence"/>
</dbReference>
<comment type="similarity">
    <text evidence="1">Belongs to the SMC family. SbcC subfamily.</text>
</comment>
<name>A0A2W1LFV3_9BACL</name>
<feature type="coiled-coil region" evidence="4">
    <location>
        <begin position="915"/>
        <end position="942"/>
    </location>
</feature>
<dbReference type="OrthoDB" id="9795626at2"/>
<evidence type="ECO:0000313" key="6">
    <source>
        <dbReference type="EMBL" id="PZD93945.1"/>
    </source>
</evidence>
<evidence type="ECO:0000313" key="7">
    <source>
        <dbReference type="Proteomes" id="UP000249522"/>
    </source>
</evidence>
<dbReference type="InterPro" id="IPR027417">
    <property type="entry name" value="P-loop_NTPase"/>
</dbReference>
<dbReference type="Gene3D" id="3.40.50.300">
    <property type="entry name" value="P-loop containing nucleotide triphosphate hydrolases"/>
    <property type="match status" value="2"/>
</dbReference>
<keyword evidence="4" id="KW-0175">Coiled coil</keyword>
<comment type="subunit">
    <text evidence="2">Heterodimer of SbcC and SbcD.</text>
</comment>
<reference evidence="6 7" key="1">
    <citation type="submission" date="2018-06" db="EMBL/GenBank/DDBJ databases">
        <title>Paenibacillus imtechensis sp. nov.</title>
        <authorList>
            <person name="Pinnaka A.K."/>
            <person name="Singh H."/>
            <person name="Kaur M."/>
        </authorList>
    </citation>
    <scope>NUCLEOTIDE SEQUENCE [LARGE SCALE GENOMIC DNA]</scope>
    <source>
        <strain evidence="6 7">SMB1</strain>
    </source>
</reference>
<dbReference type="SUPFAM" id="SSF52540">
    <property type="entry name" value="P-loop containing nucleoside triphosphate hydrolases"/>
    <property type="match status" value="1"/>
</dbReference>
<protein>
    <recommendedName>
        <fullName evidence="3">Nuclease SbcCD subunit C</fullName>
    </recommendedName>
</protein>
<dbReference type="Pfam" id="PF13476">
    <property type="entry name" value="AAA_23"/>
    <property type="match status" value="1"/>
</dbReference>
<evidence type="ECO:0000256" key="3">
    <source>
        <dbReference type="ARBA" id="ARBA00013368"/>
    </source>
</evidence>
<organism evidence="6 7">
    <name type="scientific">Paenibacillus sambharensis</name>
    <dbReference type="NCBI Taxonomy" id="1803190"/>
    <lineage>
        <taxon>Bacteria</taxon>
        <taxon>Bacillati</taxon>
        <taxon>Bacillota</taxon>
        <taxon>Bacilli</taxon>
        <taxon>Bacillales</taxon>
        <taxon>Paenibacillaceae</taxon>
        <taxon>Paenibacillus</taxon>
    </lineage>
</organism>
<feature type="coiled-coil region" evidence="4">
    <location>
        <begin position="662"/>
        <end position="710"/>
    </location>
</feature>
<dbReference type="EMBL" id="QKRB01000055">
    <property type="protein sequence ID" value="PZD93945.1"/>
    <property type="molecule type" value="Genomic_DNA"/>
</dbReference>
<dbReference type="Pfam" id="PF13558">
    <property type="entry name" value="SbcC_Walker_B"/>
    <property type="match status" value="1"/>
</dbReference>
<dbReference type="PANTHER" id="PTHR32114">
    <property type="entry name" value="ABC TRANSPORTER ABCH.3"/>
    <property type="match status" value="1"/>
</dbReference>
<feature type="coiled-coil region" evidence="4">
    <location>
        <begin position="224"/>
        <end position="258"/>
    </location>
</feature>
<evidence type="ECO:0000259" key="5">
    <source>
        <dbReference type="Pfam" id="PF13476"/>
    </source>
</evidence>
<dbReference type="PANTHER" id="PTHR32114:SF2">
    <property type="entry name" value="ABC TRANSPORTER ABCH.3"/>
    <property type="match status" value="1"/>
</dbReference>
<evidence type="ECO:0000256" key="1">
    <source>
        <dbReference type="ARBA" id="ARBA00006930"/>
    </source>
</evidence>
<evidence type="ECO:0000256" key="4">
    <source>
        <dbReference type="SAM" id="Coils"/>
    </source>
</evidence>
<comment type="caution">
    <text evidence="6">The sequence shown here is derived from an EMBL/GenBank/DDBJ whole genome shotgun (WGS) entry which is preliminary data.</text>
</comment>
<evidence type="ECO:0000256" key="2">
    <source>
        <dbReference type="ARBA" id="ARBA00011322"/>
    </source>
</evidence>
<feature type="domain" description="Rad50/SbcC-type AAA" evidence="5">
    <location>
        <begin position="5"/>
        <end position="253"/>
    </location>
</feature>
<dbReference type="AlphaFoldDB" id="A0A2W1LFV3"/>
<dbReference type="RefSeq" id="WP_111148754.1">
    <property type="nucleotide sequence ID" value="NZ_QKRB01000055.1"/>
</dbReference>
<feature type="coiled-coil region" evidence="4">
    <location>
        <begin position="347"/>
        <end position="422"/>
    </location>
</feature>
<dbReference type="GO" id="GO:0016887">
    <property type="term" value="F:ATP hydrolysis activity"/>
    <property type="evidence" value="ECO:0007669"/>
    <property type="project" value="InterPro"/>
</dbReference>
<gene>
    <name evidence="6" type="ORF">DNH61_20870</name>
</gene>
<dbReference type="GO" id="GO:0006302">
    <property type="term" value="P:double-strand break repair"/>
    <property type="evidence" value="ECO:0007669"/>
    <property type="project" value="InterPro"/>
</dbReference>
<accession>A0A2W1LFV3</accession>
<proteinExistence type="inferred from homology"/>
<dbReference type="InterPro" id="IPR038729">
    <property type="entry name" value="Rad50/SbcC_AAA"/>
</dbReference>